<accession>A0ACB9S5U0</accession>
<dbReference type="EMBL" id="CM042881">
    <property type="protein sequence ID" value="KAI4386439.1"/>
    <property type="molecule type" value="Genomic_DNA"/>
</dbReference>
<dbReference type="Proteomes" id="UP001057402">
    <property type="component" value="Chromosome 2"/>
</dbReference>
<comment type="caution">
    <text evidence="1">The sequence shown here is derived from an EMBL/GenBank/DDBJ whole genome shotgun (WGS) entry which is preliminary data.</text>
</comment>
<gene>
    <name evidence="1" type="ORF">MLD38_004370</name>
</gene>
<protein>
    <submittedName>
        <fullName evidence="1">Uncharacterized protein</fullName>
    </submittedName>
</protein>
<evidence type="ECO:0000313" key="1">
    <source>
        <dbReference type="EMBL" id="KAI4386439.1"/>
    </source>
</evidence>
<sequence length="324" mass="32755">MAVASTTSGDHRTVVTCPSISRPRRAPPSSFAVTRASFLRATPACRTRLSISRPVVPRRGSCRVCLLDSTLDDSPGSNPEDGCVNSSKSPSINLNLPRRSLLVQFTCNECGERTNRLVNKLALERGLVYVQCAGCQQYHKLVDNLGLVVDYKAKLAAASTMAVVNPISAHPDNPGQCALLCAGAVSSVVTDAATGGDGGLDAVGTGGATSGEGAVTGDFEGEKTGVDTGEAVGVNSGEEAVGVAAGEEAFGVGDFIGLVIGEFADVGGIMDEVAGGCTAAGGVTVEGGGNGKLEGGLYASSDGYLPDGIAQSYAIPAEELPSIE</sequence>
<name>A0ACB9S5U0_9MYRT</name>
<reference evidence="2" key="1">
    <citation type="journal article" date="2023" name="Front. Plant Sci.">
        <title>Chromosomal-level genome assembly of Melastoma candidum provides insights into trichome evolution.</title>
        <authorList>
            <person name="Zhong Y."/>
            <person name="Wu W."/>
            <person name="Sun C."/>
            <person name="Zou P."/>
            <person name="Liu Y."/>
            <person name="Dai S."/>
            <person name="Zhou R."/>
        </authorList>
    </citation>
    <scope>NUCLEOTIDE SEQUENCE [LARGE SCALE GENOMIC DNA]</scope>
</reference>
<evidence type="ECO:0000313" key="2">
    <source>
        <dbReference type="Proteomes" id="UP001057402"/>
    </source>
</evidence>
<organism evidence="1 2">
    <name type="scientific">Melastoma candidum</name>
    <dbReference type="NCBI Taxonomy" id="119954"/>
    <lineage>
        <taxon>Eukaryota</taxon>
        <taxon>Viridiplantae</taxon>
        <taxon>Streptophyta</taxon>
        <taxon>Embryophyta</taxon>
        <taxon>Tracheophyta</taxon>
        <taxon>Spermatophyta</taxon>
        <taxon>Magnoliopsida</taxon>
        <taxon>eudicotyledons</taxon>
        <taxon>Gunneridae</taxon>
        <taxon>Pentapetalae</taxon>
        <taxon>rosids</taxon>
        <taxon>malvids</taxon>
        <taxon>Myrtales</taxon>
        <taxon>Melastomataceae</taxon>
        <taxon>Melastomatoideae</taxon>
        <taxon>Melastomateae</taxon>
        <taxon>Melastoma</taxon>
    </lineage>
</organism>
<keyword evidence="2" id="KW-1185">Reference proteome</keyword>
<proteinExistence type="predicted"/>